<gene>
    <name evidence="1" type="ORF">C0J27_04645</name>
</gene>
<organism evidence="1 2">
    <name type="scientific">Candidatus Chromulinivorax destructor</name>
    <dbReference type="NCBI Taxonomy" id="2066483"/>
    <lineage>
        <taxon>Bacteria</taxon>
        <taxon>Candidatus Babelota</taxon>
        <taxon>Candidatus Babeliae</taxon>
        <taxon>Candidatus Babeliales</taxon>
        <taxon>Candidatus Chromulinivoraceae</taxon>
        <taxon>Candidatus Chromulinivorax</taxon>
    </lineage>
</organism>
<proteinExistence type="predicted"/>
<keyword evidence="2" id="KW-1185">Reference proteome</keyword>
<dbReference type="Proteomes" id="UP000254834">
    <property type="component" value="Chromosome"/>
</dbReference>
<accession>A0A345ZCH6</accession>
<dbReference type="KEGG" id="cdes:C0J27_04645"/>
<evidence type="ECO:0000313" key="1">
    <source>
        <dbReference type="EMBL" id="AXK60993.1"/>
    </source>
</evidence>
<reference evidence="1 2" key="1">
    <citation type="submission" date="2017-12" db="EMBL/GenBank/DDBJ databases">
        <title>Chromulinavorax destructans is a abundant pathogen of dominant heterotrophic picoflagllates.</title>
        <authorList>
            <person name="Deeg C.M."/>
            <person name="Zimmer M."/>
            <person name="Suttle C.A."/>
        </authorList>
    </citation>
    <scope>NUCLEOTIDE SEQUENCE [LARGE SCALE GENOMIC DNA]</scope>
    <source>
        <strain evidence="1 2">SeV1</strain>
    </source>
</reference>
<dbReference type="AlphaFoldDB" id="A0A345ZCH6"/>
<evidence type="ECO:0000313" key="2">
    <source>
        <dbReference type="Proteomes" id="UP000254834"/>
    </source>
</evidence>
<name>A0A345ZCH6_9BACT</name>
<protein>
    <submittedName>
        <fullName evidence="1">Uncharacterized protein</fullName>
    </submittedName>
</protein>
<dbReference type="EMBL" id="CP025544">
    <property type="protein sequence ID" value="AXK60993.1"/>
    <property type="molecule type" value="Genomic_DNA"/>
</dbReference>
<sequence length="261" mass="30526">MIFSMVAVCCFDAQASQVDKDFINRSKDKNAYAFQQFNKILSNPHRSEVERKCLFDARMAQLALTYTRRFQWLAGFMVHNNNLDRRYRIKELSNPQLEQIAQDDLAALQATQLKASEYKLQPIDDMLDQWKYFREKSIFVCGDEFLPDYPFCSGDWVENSINKIYKKYGYFSFKKLTGILKMRNDALNKHVKAPYKASSQLILAQSFKNNNDKLVCHQPAQKYLDQPIMSEFKYVAKLQKENGVDKNPATNKFAKLFDRIA</sequence>